<evidence type="ECO:0000256" key="1">
    <source>
        <dbReference type="SAM" id="Phobius"/>
    </source>
</evidence>
<accession>A0A8D9I708</accession>
<keyword evidence="1" id="KW-1133">Transmembrane helix</keyword>
<dbReference type="EMBL" id="LS974626">
    <property type="protein sequence ID" value="CAG7910716.1"/>
    <property type="molecule type" value="Genomic_DNA"/>
</dbReference>
<sequence>MPLSKNPCGIYVLIVVFSLCRLVLETKKVIKNKSTFE</sequence>
<keyword evidence="1" id="KW-0472">Membrane</keyword>
<protein>
    <submittedName>
        <fullName evidence="2">Uncharacterized protein</fullName>
    </submittedName>
</protein>
<dbReference type="Gramene" id="A10p19620.2_BraZ1">
    <property type="protein sequence ID" value="A10p19620.2_BraZ1.CDS.1"/>
    <property type="gene ID" value="A10g19620.2_BraZ1"/>
</dbReference>
<feature type="transmembrane region" description="Helical" evidence="1">
    <location>
        <begin position="6"/>
        <end position="24"/>
    </location>
</feature>
<evidence type="ECO:0000313" key="3">
    <source>
        <dbReference type="Proteomes" id="UP000694005"/>
    </source>
</evidence>
<reference evidence="2 3" key="1">
    <citation type="submission" date="2021-07" db="EMBL/GenBank/DDBJ databases">
        <authorList>
            <consortium name="Genoscope - CEA"/>
            <person name="William W."/>
        </authorList>
    </citation>
    <scope>NUCLEOTIDE SEQUENCE [LARGE SCALE GENOMIC DNA]</scope>
</reference>
<evidence type="ECO:0000313" key="2">
    <source>
        <dbReference type="EMBL" id="CAG7910716.1"/>
    </source>
</evidence>
<dbReference type="AlphaFoldDB" id="A0A8D9I708"/>
<name>A0A8D9I708_BRACM</name>
<proteinExistence type="predicted"/>
<dbReference type="Proteomes" id="UP000694005">
    <property type="component" value="Chromosome A10"/>
</dbReference>
<organism evidence="2 3">
    <name type="scientific">Brassica campestris</name>
    <name type="common">Field mustard</name>
    <dbReference type="NCBI Taxonomy" id="3711"/>
    <lineage>
        <taxon>Eukaryota</taxon>
        <taxon>Viridiplantae</taxon>
        <taxon>Streptophyta</taxon>
        <taxon>Embryophyta</taxon>
        <taxon>Tracheophyta</taxon>
        <taxon>Spermatophyta</taxon>
        <taxon>Magnoliopsida</taxon>
        <taxon>eudicotyledons</taxon>
        <taxon>Gunneridae</taxon>
        <taxon>Pentapetalae</taxon>
        <taxon>rosids</taxon>
        <taxon>malvids</taxon>
        <taxon>Brassicales</taxon>
        <taxon>Brassicaceae</taxon>
        <taxon>Brassiceae</taxon>
        <taxon>Brassica</taxon>
    </lineage>
</organism>
<gene>
    <name evidence="2" type="ORF">BRAPAZ1V2_A10P19620.2</name>
</gene>
<keyword evidence="1" id="KW-0812">Transmembrane</keyword>